<dbReference type="SUPFAM" id="SSF159238">
    <property type="entry name" value="SO1590-like"/>
    <property type="match status" value="1"/>
</dbReference>
<organism evidence="1 2">
    <name type="scientific">Actinomycetospora atypica</name>
    <dbReference type="NCBI Taxonomy" id="1290095"/>
    <lineage>
        <taxon>Bacteria</taxon>
        <taxon>Bacillati</taxon>
        <taxon>Actinomycetota</taxon>
        <taxon>Actinomycetes</taxon>
        <taxon>Pseudonocardiales</taxon>
        <taxon>Pseudonocardiaceae</taxon>
        <taxon>Actinomycetospora</taxon>
    </lineage>
</organism>
<reference evidence="2" key="1">
    <citation type="journal article" date="2019" name="Int. J. Syst. Evol. Microbiol.">
        <title>The Global Catalogue of Microorganisms (GCM) 10K type strain sequencing project: providing services to taxonomists for standard genome sequencing and annotation.</title>
        <authorList>
            <consortium name="The Broad Institute Genomics Platform"/>
            <consortium name="The Broad Institute Genome Sequencing Center for Infectious Disease"/>
            <person name="Wu L."/>
            <person name="Ma J."/>
        </authorList>
    </citation>
    <scope>NUCLEOTIDE SEQUENCE [LARGE SCALE GENOMIC DNA]</scope>
    <source>
        <strain evidence="2">CGMCC 4.7093</strain>
    </source>
</reference>
<evidence type="ECO:0000313" key="2">
    <source>
        <dbReference type="Proteomes" id="UP001595947"/>
    </source>
</evidence>
<evidence type="ECO:0000313" key="1">
    <source>
        <dbReference type="EMBL" id="MFC5064468.1"/>
    </source>
</evidence>
<keyword evidence="2" id="KW-1185">Reference proteome</keyword>
<dbReference type="Proteomes" id="UP001595947">
    <property type="component" value="Unassembled WGS sequence"/>
</dbReference>
<dbReference type="InterPro" id="IPR021607">
    <property type="entry name" value="DUF3224"/>
</dbReference>
<name>A0ABV9YRP2_9PSEU</name>
<gene>
    <name evidence="1" type="ORF">ACFPBZ_19760</name>
</gene>
<dbReference type="EMBL" id="JBHSIV010000023">
    <property type="protein sequence ID" value="MFC5064468.1"/>
    <property type="molecule type" value="Genomic_DNA"/>
</dbReference>
<dbReference type="InterPro" id="IPR023159">
    <property type="entry name" value="SO1590-like_sf"/>
</dbReference>
<dbReference type="Pfam" id="PF11528">
    <property type="entry name" value="DUF3224"/>
    <property type="match status" value="1"/>
</dbReference>
<accession>A0ABV9YRP2</accession>
<sequence>MQTSGTFRVAAFDPTDVTVDPAIATALPIGIARMEKVYEGDVAGRSATLFTAAFDETSGQGTYIAMEAFEGSLDGRTGTFAYVHSATTSGSDRSHEFFVIVTGSGTGELAGIRGSGSLGVDADGTHRVAFEWETDGQ</sequence>
<proteinExistence type="predicted"/>
<comment type="caution">
    <text evidence="1">The sequence shown here is derived from an EMBL/GenBank/DDBJ whole genome shotgun (WGS) entry which is preliminary data.</text>
</comment>
<protein>
    <submittedName>
        <fullName evidence="1">DUF3224 domain-containing protein</fullName>
    </submittedName>
</protein>
<dbReference type="Gene3D" id="2.40.350.10">
    <property type="entry name" value="SO1590-like"/>
    <property type="match status" value="1"/>
</dbReference>
<dbReference type="RefSeq" id="WP_378037809.1">
    <property type="nucleotide sequence ID" value="NZ_JBHSIV010000023.1"/>
</dbReference>